<evidence type="ECO:0000313" key="4">
    <source>
        <dbReference type="EMBL" id="KKQ18060.1"/>
    </source>
</evidence>
<evidence type="ECO:0000313" key="5">
    <source>
        <dbReference type="Proteomes" id="UP000034508"/>
    </source>
</evidence>
<reference evidence="4 5" key="1">
    <citation type="journal article" date="2015" name="Nature">
        <title>rRNA introns, odd ribosomes, and small enigmatic genomes across a large radiation of phyla.</title>
        <authorList>
            <person name="Brown C.T."/>
            <person name="Hug L.A."/>
            <person name="Thomas B.C."/>
            <person name="Sharon I."/>
            <person name="Castelle C.J."/>
            <person name="Singh A."/>
            <person name="Wilkins M.J."/>
            <person name="Williams K.H."/>
            <person name="Banfield J.F."/>
        </authorList>
    </citation>
    <scope>NUCLEOTIDE SEQUENCE [LARGE SCALE GENOMIC DNA]</scope>
</reference>
<evidence type="ECO:0000259" key="3">
    <source>
        <dbReference type="SMART" id="SM00854"/>
    </source>
</evidence>
<name>A0A0G0FW17_9BACT</name>
<keyword evidence="2" id="KW-0812">Transmembrane</keyword>
<dbReference type="SUPFAM" id="SSF56300">
    <property type="entry name" value="Metallo-dependent phosphatases"/>
    <property type="match status" value="1"/>
</dbReference>
<comment type="caution">
    <text evidence="4">The sequence shown here is derived from an EMBL/GenBank/DDBJ whole genome shotgun (WGS) entry which is preliminary data.</text>
</comment>
<evidence type="ECO:0000256" key="1">
    <source>
        <dbReference type="ARBA" id="ARBA00005662"/>
    </source>
</evidence>
<dbReference type="InterPro" id="IPR052169">
    <property type="entry name" value="CW_Biosynth-Accessory"/>
</dbReference>
<accession>A0A0G0FW17</accession>
<feature type="transmembrane region" description="Helical" evidence="2">
    <location>
        <begin position="7"/>
        <end position="24"/>
    </location>
</feature>
<dbReference type="CDD" id="cd07381">
    <property type="entry name" value="MPP_CapA"/>
    <property type="match status" value="1"/>
</dbReference>
<dbReference type="PANTHER" id="PTHR33393">
    <property type="entry name" value="POLYGLUTAMINE SYNTHESIS ACCESSORY PROTEIN RV0574C-RELATED"/>
    <property type="match status" value="1"/>
</dbReference>
<dbReference type="Gene3D" id="3.60.21.10">
    <property type="match status" value="1"/>
</dbReference>
<organism evidence="4 5">
    <name type="scientific">Berkelbacteria bacterium GW2011_GWA1_36_9</name>
    <dbReference type="NCBI Taxonomy" id="1618331"/>
    <lineage>
        <taxon>Bacteria</taxon>
        <taxon>Candidatus Berkelbacteria</taxon>
    </lineage>
</organism>
<dbReference type="PANTHER" id="PTHR33393:SF12">
    <property type="entry name" value="CAPSULE BIOSYNTHESIS PROTEIN CAPA"/>
    <property type="match status" value="1"/>
</dbReference>
<dbReference type="SMART" id="SM00854">
    <property type="entry name" value="PGA_cap"/>
    <property type="match status" value="1"/>
</dbReference>
<dbReference type="Proteomes" id="UP000034508">
    <property type="component" value="Unassembled WGS sequence"/>
</dbReference>
<sequence length="341" mass="38474">MTKSAKYLLIFLSICVLASFSYIFKITNKKTNPEPKVLSTYENRQNNKNEEITFTFAGDAMFGRAVYNQFGKDLTKAFRDFDQNFFSGDIKILNLEGPITQQEFVPDTTPENLVMKFPPQTASALKWLGINTVSLANNHTFDQGTSVFNFTKELLNTNQITTIGNAKNSTNLVQTFEKGSLKISIIGVNVLANTPDLEDEISKQKQNGAFVIIFPHWGNEYQATHNSNQEKLAHRWIDQGADLIIGSHPHVIQDGEIYKEKPIFYSLGNFLFDQTFSKETQRGLVIKGKINQNKLTLEIIPLGSLHLRPYISEGSEKEQIISQLKKSLGIETNSPIELDVK</sequence>
<dbReference type="EMBL" id="LBSM01000011">
    <property type="protein sequence ID" value="KKQ18060.1"/>
    <property type="molecule type" value="Genomic_DNA"/>
</dbReference>
<dbReference type="AlphaFoldDB" id="A0A0G0FW17"/>
<keyword evidence="2" id="KW-1133">Transmembrane helix</keyword>
<comment type="similarity">
    <text evidence="1">Belongs to the CapA family.</text>
</comment>
<dbReference type="Pfam" id="PF09587">
    <property type="entry name" value="PGA_cap"/>
    <property type="match status" value="1"/>
</dbReference>
<proteinExistence type="inferred from homology"/>
<evidence type="ECO:0000256" key="2">
    <source>
        <dbReference type="SAM" id="Phobius"/>
    </source>
</evidence>
<gene>
    <name evidence="4" type="ORF">US31_C0011G0042</name>
</gene>
<protein>
    <submittedName>
        <fullName evidence="4">Polyglutamate synthase CapA</fullName>
    </submittedName>
</protein>
<dbReference type="InterPro" id="IPR029052">
    <property type="entry name" value="Metallo-depent_PP-like"/>
</dbReference>
<keyword evidence="2" id="KW-0472">Membrane</keyword>
<feature type="domain" description="Capsule synthesis protein CapA" evidence="3">
    <location>
        <begin position="53"/>
        <end position="274"/>
    </location>
</feature>
<dbReference type="InterPro" id="IPR019079">
    <property type="entry name" value="Capsule_synth_CapA"/>
</dbReference>